<evidence type="ECO:0000256" key="1">
    <source>
        <dbReference type="ARBA" id="ARBA00004651"/>
    </source>
</evidence>
<comment type="caution">
    <text evidence="12">The sequence shown here is derived from an EMBL/GenBank/DDBJ whole genome shotgun (WGS) entry which is preliminary data.</text>
</comment>
<evidence type="ECO:0000256" key="6">
    <source>
        <dbReference type="ARBA" id="ARBA00023136"/>
    </source>
</evidence>
<evidence type="ECO:0000259" key="11">
    <source>
        <dbReference type="PROSITE" id="PS50262"/>
    </source>
</evidence>
<dbReference type="Proteomes" id="UP001314229">
    <property type="component" value="Unassembled WGS sequence"/>
</dbReference>
<reference evidence="12 13" key="1">
    <citation type="submission" date="2024-01" db="EMBL/GenBank/DDBJ databases">
        <authorList>
            <person name="Alioto T."/>
            <person name="Alioto T."/>
            <person name="Gomez Garrido J."/>
        </authorList>
    </citation>
    <scope>NUCLEOTIDE SEQUENCE [LARGE SCALE GENOMIC DNA]</scope>
</reference>
<keyword evidence="3 10" id="KW-0812">Transmembrane</keyword>
<evidence type="ECO:0000313" key="12">
    <source>
        <dbReference type="EMBL" id="CAK6967936.1"/>
    </source>
</evidence>
<feature type="region of interest" description="Disordered" evidence="9">
    <location>
        <begin position="116"/>
        <end position="159"/>
    </location>
</feature>
<evidence type="ECO:0000256" key="3">
    <source>
        <dbReference type="ARBA" id="ARBA00022692"/>
    </source>
</evidence>
<keyword evidence="2" id="KW-1003">Cell membrane</keyword>
<keyword evidence="4 10" id="KW-1133">Transmembrane helix</keyword>
<evidence type="ECO:0000256" key="8">
    <source>
        <dbReference type="ARBA" id="ARBA00023224"/>
    </source>
</evidence>
<dbReference type="GO" id="GO:0005886">
    <property type="term" value="C:plasma membrane"/>
    <property type="evidence" value="ECO:0007669"/>
    <property type="project" value="UniProtKB-SubCell"/>
</dbReference>
<protein>
    <submittedName>
        <fullName evidence="12">Uncharacterized protein LOC119482178</fullName>
    </submittedName>
</protein>
<dbReference type="GO" id="GO:0004930">
    <property type="term" value="F:G protein-coupled receptor activity"/>
    <property type="evidence" value="ECO:0007669"/>
    <property type="project" value="UniProtKB-KW"/>
</dbReference>
<dbReference type="InterPro" id="IPR017452">
    <property type="entry name" value="GPCR_Rhodpsn_7TM"/>
</dbReference>
<gene>
    <name evidence="12" type="ORF">FSCOSCO3_A008523</name>
</gene>
<accession>A0AAV1PCF5</accession>
<dbReference type="CDD" id="cd00637">
    <property type="entry name" value="7tm_classA_rhodopsin-like"/>
    <property type="match status" value="1"/>
</dbReference>
<keyword evidence="13" id="KW-1185">Reference proteome</keyword>
<evidence type="ECO:0000256" key="5">
    <source>
        <dbReference type="ARBA" id="ARBA00023040"/>
    </source>
</evidence>
<evidence type="ECO:0000313" key="13">
    <source>
        <dbReference type="Proteomes" id="UP001314229"/>
    </source>
</evidence>
<dbReference type="SUPFAM" id="SSF81321">
    <property type="entry name" value="Family A G protein-coupled receptor-like"/>
    <property type="match status" value="1"/>
</dbReference>
<keyword evidence="6 10" id="KW-0472">Membrane</keyword>
<feature type="transmembrane region" description="Helical" evidence="10">
    <location>
        <begin position="212"/>
        <end position="232"/>
    </location>
</feature>
<proteinExistence type="predicted"/>
<keyword evidence="8" id="KW-0807">Transducer</keyword>
<comment type="subcellular location">
    <subcellularLocation>
        <location evidence="1">Cell membrane</location>
        <topology evidence="1">Multi-pass membrane protein</topology>
    </subcellularLocation>
</comment>
<name>A0AAV1PCF5_SCOSC</name>
<feature type="transmembrane region" description="Helical" evidence="10">
    <location>
        <begin position="20"/>
        <end position="41"/>
    </location>
</feature>
<sequence length="253" mass="28931">MLPLVFANHYLWREPNMLNMMSVVTLMILVMKPLLLCLICVERYLAVVRPLVYLRYKGPQYRWGCLAVSWLIYIMMTAISVARYASGTVCAVFLPVLAVDTFCSLSVLKTLRKPPPGDRKMVQEKKKKKEKGDTEEVDKRKADSTQSSGKEERVMKEKKSMTRGIGEKNSIKRKAFITIAIIQVVLTFNYVPFIICWAMELFLSSYTIKCQFMPIAIAAACSCSFLQPLLYLHKLGKLPCMTSQKPPDQHLHH</sequence>
<evidence type="ECO:0000256" key="2">
    <source>
        <dbReference type="ARBA" id="ARBA00022475"/>
    </source>
</evidence>
<evidence type="ECO:0000256" key="4">
    <source>
        <dbReference type="ARBA" id="ARBA00022989"/>
    </source>
</evidence>
<feature type="transmembrane region" description="Helical" evidence="10">
    <location>
        <begin position="175"/>
        <end position="200"/>
    </location>
</feature>
<feature type="domain" description="G-protein coupled receptors family 1 profile" evidence="11">
    <location>
        <begin position="1"/>
        <end position="231"/>
    </location>
</feature>
<evidence type="ECO:0000256" key="9">
    <source>
        <dbReference type="SAM" id="MobiDB-lite"/>
    </source>
</evidence>
<evidence type="ECO:0000256" key="7">
    <source>
        <dbReference type="ARBA" id="ARBA00023170"/>
    </source>
</evidence>
<dbReference type="PROSITE" id="PS50262">
    <property type="entry name" value="G_PROTEIN_RECEP_F1_2"/>
    <property type="match status" value="1"/>
</dbReference>
<keyword evidence="7" id="KW-0675">Receptor</keyword>
<dbReference type="Gene3D" id="1.20.1070.10">
    <property type="entry name" value="Rhodopsin 7-helix transmembrane proteins"/>
    <property type="match status" value="1"/>
</dbReference>
<dbReference type="EMBL" id="CAWUFR010000112">
    <property type="protein sequence ID" value="CAK6967936.1"/>
    <property type="molecule type" value="Genomic_DNA"/>
</dbReference>
<evidence type="ECO:0000256" key="10">
    <source>
        <dbReference type="SAM" id="Phobius"/>
    </source>
</evidence>
<keyword evidence="5" id="KW-0297">G-protein coupled receptor</keyword>
<feature type="transmembrane region" description="Helical" evidence="10">
    <location>
        <begin position="61"/>
        <end position="85"/>
    </location>
</feature>
<dbReference type="PANTHER" id="PTHR22750">
    <property type="entry name" value="G-PROTEIN COUPLED RECEPTOR"/>
    <property type="match status" value="1"/>
</dbReference>
<organism evidence="12 13">
    <name type="scientific">Scomber scombrus</name>
    <name type="common">Atlantic mackerel</name>
    <name type="synonym">Scomber vernalis</name>
    <dbReference type="NCBI Taxonomy" id="13677"/>
    <lineage>
        <taxon>Eukaryota</taxon>
        <taxon>Metazoa</taxon>
        <taxon>Chordata</taxon>
        <taxon>Craniata</taxon>
        <taxon>Vertebrata</taxon>
        <taxon>Euteleostomi</taxon>
        <taxon>Actinopterygii</taxon>
        <taxon>Neopterygii</taxon>
        <taxon>Teleostei</taxon>
        <taxon>Neoteleostei</taxon>
        <taxon>Acanthomorphata</taxon>
        <taxon>Pelagiaria</taxon>
        <taxon>Scombriformes</taxon>
        <taxon>Scombridae</taxon>
        <taxon>Scomber</taxon>
    </lineage>
</organism>
<dbReference type="AlphaFoldDB" id="A0AAV1PCF5"/>
<feature type="transmembrane region" description="Helical" evidence="10">
    <location>
        <begin position="91"/>
        <end position="111"/>
    </location>
</feature>